<evidence type="ECO:0000256" key="7">
    <source>
        <dbReference type="ARBA" id="ARBA00019397"/>
    </source>
</evidence>
<dbReference type="NCBIfam" id="TIGR00419">
    <property type="entry name" value="tim"/>
    <property type="match status" value="1"/>
</dbReference>
<dbReference type="SUPFAM" id="SSF51351">
    <property type="entry name" value="Triosephosphate isomerase (TIM)"/>
    <property type="match status" value="1"/>
</dbReference>
<dbReference type="STRING" id="58919.A0A316Z9U6"/>
<dbReference type="Gene3D" id="3.20.20.70">
    <property type="entry name" value="Aldolase class I"/>
    <property type="match status" value="1"/>
</dbReference>
<evidence type="ECO:0000256" key="2">
    <source>
        <dbReference type="ARBA" id="ARBA00004680"/>
    </source>
</evidence>
<evidence type="ECO:0000256" key="4">
    <source>
        <dbReference type="ARBA" id="ARBA00007422"/>
    </source>
</evidence>
<evidence type="ECO:0000256" key="8">
    <source>
        <dbReference type="ARBA" id="ARBA00022432"/>
    </source>
</evidence>
<sequence length="250" mass="26725">MAASRTFFVGGNYKMNGTLESTKKLLQLLKDAQLDSNTEVVVAPPAIHLLLAQEQLAGSPVKVSAQNAYHKDAGAFTGEISVTQLKDASIPWVILGHSERRTLFGESDELVAEKTKAALAQGISVIACVGETLEQREANESINVVVRQLDAIKKQVDDWSKIVVAYEPVWAIGTGKVATTEQAQEVHAAIRKWAVEKLGQSAGEGLRVIYGGSVAAKNCKELAAQPDISGFLVGGASLKPEFVDICNARL</sequence>
<evidence type="ECO:0000256" key="10">
    <source>
        <dbReference type="ARBA" id="ARBA00023235"/>
    </source>
</evidence>
<dbReference type="UniPathway" id="UPA00138"/>
<dbReference type="GO" id="GO:0019563">
    <property type="term" value="P:glycerol catabolic process"/>
    <property type="evidence" value="ECO:0007669"/>
    <property type="project" value="TreeGrafter"/>
</dbReference>
<dbReference type="InterPro" id="IPR000652">
    <property type="entry name" value="Triosephosphate_isomerase"/>
</dbReference>
<gene>
    <name evidence="12" type="ORF">FA09DRAFT_334497</name>
</gene>
<keyword evidence="10 11" id="KW-0413">Isomerase</keyword>
<name>A0A316Z9U6_9BASI</name>
<dbReference type="GO" id="GO:0006096">
    <property type="term" value="P:glycolytic process"/>
    <property type="evidence" value="ECO:0007669"/>
    <property type="project" value="UniProtKB-UniPathway"/>
</dbReference>
<dbReference type="Pfam" id="PF00121">
    <property type="entry name" value="TIM"/>
    <property type="match status" value="1"/>
</dbReference>
<dbReference type="OrthoDB" id="6715177at2759"/>
<dbReference type="PANTHER" id="PTHR21139">
    <property type="entry name" value="TRIOSEPHOSPHATE ISOMERASE"/>
    <property type="match status" value="1"/>
</dbReference>
<keyword evidence="13" id="KW-1185">Reference proteome</keyword>
<proteinExistence type="inferred from homology"/>
<comment type="similarity">
    <text evidence="4 11">Belongs to the triosephosphate isomerase family.</text>
</comment>
<evidence type="ECO:0000256" key="1">
    <source>
        <dbReference type="ARBA" id="ARBA00000474"/>
    </source>
</evidence>
<dbReference type="GO" id="GO:0046166">
    <property type="term" value="P:glyceraldehyde-3-phosphate biosynthetic process"/>
    <property type="evidence" value="ECO:0007669"/>
    <property type="project" value="TreeGrafter"/>
</dbReference>
<protein>
    <recommendedName>
        <fullName evidence="7 11">Triosephosphate isomerase</fullName>
        <ecNumber evidence="6 11">5.3.1.1</ecNumber>
    </recommendedName>
</protein>
<dbReference type="InterPro" id="IPR035990">
    <property type="entry name" value="TIM_sf"/>
</dbReference>
<keyword evidence="9 11" id="KW-0324">Glycolysis</keyword>
<dbReference type="HAMAP" id="MF_00147_B">
    <property type="entry name" value="TIM_B"/>
    <property type="match status" value="1"/>
</dbReference>
<dbReference type="GO" id="GO:0006094">
    <property type="term" value="P:gluconeogenesis"/>
    <property type="evidence" value="ECO:0007669"/>
    <property type="project" value="UniProtKB-UniPathway"/>
</dbReference>
<dbReference type="PROSITE" id="PS00171">
    <property type="entry name" value="TIM_1"/>
    <property type="match status" value="1"/>
</dbReference>
<dbReference type="GO" id="GO:0005829">
    <property type="term" value="C:cytosol"/>
    <property type="evidence" value="ECO:0007669"/>
    <property type="project" value="TreeGrafter"/>
</dbReference>
<evidence type="ECO:0000256" key="9">
    <source>
        <dbReference type="ARBA" id="ARBA00023152"/>
    </source>
</evidence>
<dbReference type="RefSeq" id="XP_025598057.1">
    <property type="nucleotide sequence ID" value="XM_025743736.1"/>
</dbReference>
<comment type="subunit">
    <text evidence="5">Homodimer.</text>
</comment>
<dbReference type="PANTHER" id="PTHR21139:SF41">
    <property type="entry name" value="TRIOSEPHOSPHATE ISOMERASE"/>
    <property type="match status" value="1"/>
</dbReference>
<organism evidence="12 13">
    <name type="scientific">Tilletiopsis washingtonensis</name>
    <dbReference type="NCBI Taxonomy" id="58919"/>
    <lineage>
        <taxon>Eukaryota</taxon>
        <taxon>Fungi</taxon>
        <taxon>Dikarya</taxon>
        <taxon>Basidiomycota</taxon>
        <taxon>Ustilaginomycotina</taxon>
        <taxon>Exobasidiomycetes</taxon>
        <taxon>Entylomatales</taxon>
        <taxon>Entylomatales incertae sedis</taxon>
        <taxon>Tilletiopsis</taxon>
    </lineage>
</organism>
<dbReference type="InterPro" id="IPR020861">
    <property type="entry name" value="Triosephosphate_isomerase_AS"/>
</dbReference>
<accession>A0A316Z9U6</accession>
<comment type="pathway">
    <text evidence="2 11">Carbohydrate degradation; glycolysis; D-glyceraldehyde 3-phosphate from glycerone phosphate: step 1/1.</text>
</comment>
<dbReference type="AlphaFoldDB" id="A0A316Z9U6"/>
<dbReference type="EC" id="5.3.1.1" evidence="6 11"/>
<dbReference type="UniPathway" id="UPA00109">
    <property type="reaction ID" value="UER00189"/>
</dbReference>
<comment type="catalytic activity">
    <reaction evidence="1 11">
        <text>D-glyceraldehyde 3-phosphate = dihydroxyacetone phosphate</text>
        <dbReference type="Rhea" id="RHEA:18585"/>
        <dbReference type="ChEBI" id="CHEBI:57642"/>
        <dbReference type="ChEBI" id="CHEBI:59776"/>
        <dbReference type="EC" id="5.3.1.1"/>
    </reaction>
</comment>
<evidence type="ECO:0000256" key="11">
    <source>
        <dbReference type="RuleBase" id="RU363013"/>
    </source>
</evidence>
<reference evidence="12 13" key="1">
    <citation type="journal article" date="2018" name="Mol. Biol. Evol.">
        <title>Broad Genomic Sampling Reveals a Smut Pathogenic Ancestry of the Fungal Clade Ustilaginomycotina.</title>
        <authorList>
            <person name="Kijpornyongpan T."/>
            <person name="Mondo S.J."/>
            <person name="Barry K."/>
            <person name="Sandor L."/>
            <person name="Lee J."/>
            <person name="Lipzen A."/>
            <person name="Pangilinan J."/>
            <person name="LaButti K."/>
            <person name="Hainaut M."/>
            <person name="Henrissat B."/>
            <person name="Grigoriev I.V."/>
            <person name="Spatafora J.W."/>
            <person name="Aime M.C."/>
        </authorList>
    </citation>
    <scope>NUCLEOTIDE SEQUENCE [LARGE SCALE GENOMIC DNA]</scope>
    <source>
        <strain evidence="12 13">MCA 4186</strain>
    </source>
</reference>
<keyword evidence="8 11" id="KW-0312">Gluconeogenesis</keyword>
<evidence type="ECO:0000256" key="3">
    <source>
        <dbReference type="ARBA" id="ARBA00004742"/>
    </source>
</evidence>
<dbReference type="GeneID" id="37271280"/>
<evidence type="ECO:0000256" key="5">
    <source>
        <dbReference type="ARBA" id="ARBA00011738"/>
    </source>
</evidence>
<comment type="pathway">
    <text evidence="3 11">Carbohydrate biosynthesis; gluconeogenesis.</text>
</comment>
<dbReference type="EMBL" id="KZ819294">
    <property type="protein sequence ID" value="PWN97778.1"/>
    <property type="molecule type" value="Genomic_DNA"/>
</dbReference>
<dbReference type="GO" id="GO:0004807">
    <property type="term" value="F:triose-phosphate isomerase activity"/>
    <property type="evidence" value="ECO:0007669"/>
    <property type="project" value="UniProtKB-EC"/>
</dbReference>
<dbReference type="InterPro" id="IPR013785">
    <property type="entry name" value="Aldolase_TIM"/>
</dbReference>
<dbReference type="FunFam" id="3.20.20.70:FF:000025">
    <property type="entry name" value="Triosephosphate isomerase"/>
    <property type="match status" value="1"/>
</dbReference>
<dbReference type="Proteomes" id="UP000245946">
    <property type="component" value="Unassembled WGS sequence"/>
</dbReference>
<evidence type="ECO:0000256" key="6">
    <source>
        <dbReference type="ARBA" id="ARBA00011940"/>
    </source>
</evidence>
<evidence type="ECO:0000313" key="13">
    <source>
        <dbReference type="Proteomes" id="UP000245946"/>
    </source>
</evidence>
<dbReference type="InterPro" id="IPR022896">
    <property type="entry name" value="TrioseP_Isoase_bac/euk"/>
</dbReference>
<dbReference type="PROSITE" id="PS51440">
    <property type="entry name" value="TIM_2"/>
    <property type="match status" value="1"/>
</dbReference>
<evidence type="ECO:0000313" key="12">
    <source>
        <dbReference type="EMBL" id="PWN97778.1"/>
    </source>
</evidence>
<dbReference type="CDD" id="cd00311">
    <property type="entry name" value="TIM"/>
    <property type="match status" value="1"/>
</dbReference>